<dbReference type="EMBL" id="LATX01002352">
    <property type="protein sequence ID" value="KTB31074.1"/>
    <property type="molecule type" value="Genomic_DNA"/>
</dbReference>
<gene>
    <name evidence="2" type="ORF">WG66_16352</name>
</gene>
<protein>
    <submittedName>
        <fullName evidence="2">Uncharacterized protein</fullName>
    </submittedName>
</protein>
<sequence>MSFTNPLHSSVGNGRKSDFSALGPALNNPTKTGPSQCRRVPQTPYASRSDHVQPVHNAITFDYIGYPNQGMPLRELRARGPHALAQMMQGANDQVLGHTQLRKINLHIRWPGYEHIEWIHTIDVVTESGPISRGQLAHAVAQNFVRYVEKTQYEATPSKDWRLGPAGIVFEHIVLHSLHHVFGDAWQAEVSVSFR</sequence>
<dbReference type="Proteomes" id="UP000054988">
    <property type="component" value="Unassembled WGS sequence"/>
</dbReference>
<evidence type="ECO:0000313" key="2">
    <source>
        <dbReference type="EMBL" id="KTB31074.1"/>
    </source>
</evidence>
<dbReference type="eggNOG" id="ENOG502SPSJ">
    <property type="taxonomic scope" value="Eukaryota"/>
</dbReference>
<organism evidence="2 3">
    <name type="scientific">Moniliophthora roreri</name>
    <name type="common">Frosty pod rot fungus</name>
    <name type="synonym">Monilia roreri</name>
    <dbReference type="NCBI Taxonomy" id="221103"/>
    <lineage>
        <taxon>Eukaryota</taxon>
        <taxon>Fungi</taxon>
        <taxon>Dikarya</taxon>
        <taxon>Basidiomycota</taxon>
        <taxon>Agaricomycotina</taxon>
        <taxon>Agaricomycetes</taxon>
        <taxon>Agaricomycetidae</taxon>
        <taxon>Agaricales</taxon>
        <taxon>Marasmiineae</taxon>
        <taxon>Marasmiaceae</taxon>
        <taxon>Moniliophthora</taxon>
    </lineage>
</organism>
<feature type="compositionally biased region" description="Polar residues" evidence="1">
    <location>
        <begin position="1"/>
        <end position="12"/>
    </location>
</feature>
<evidence type="ECO:0000313" key="3">
    <source>
        <dbReference type="Proteomes" id="UP000054988"/>
    </source>
</evidence>
<dbReference type="AlphaFoldDB" id="A0A0W0F4H0"/>
<evidence type="ECO:0000256" key="1">
    <source>
        <dbReference type="SAM" id="MobiDB-lite"/>
    </source>
</evidence>
<name>A0A0W0F4H0_MONRR</name>
<accession>A0A0W0F4H0</accession>
<proteinExistence type="predicted"/>
<reference evidence="2 3" key="1">
    <citation type="submission" date="2015-12" db="EMBL/GenBank/DDBJ databases">
        <title>Draft genome sequence of Moniliophthora roreri, the causal agent of frosty pod rot of cacao.</title>
        <authorList>
            <person name="Aime M.C."/>
            <person name="Diaz-Valderrama J.R."/>
            <person name="Kijpornyongpan T."/>
            <person name="Phillips-Mora W."/>
        </authorList>
    </citation>
    <scope>NUCLEOTIDE SEQUENCE [LARGE SCALE GENOMIC DNA]</scope>
    <source>
        <strain evidence="2 3">MCA 2952</strain>
    </source>
</reference>
<comment type="caution">
    <text evidence="2">The sequence shown here is derived from an EMBL/GenBank/DDBJ whole genome shotgun (WGS) entry which is preliminary data.</text>
</comment>
<feature type="region of interest" description="Disordered" evidence="1">
    <location>
        <begin position="1"/>
        <end position="51"/>
    </location>
</feature>